<gene>
    <name evidence="1" type="ORF">F5876DRAFT_50296</name>
</gene>
<dbReference type="Proteomes" id="UP001163835">
    <property type="component" value="Unassembled WGS sequence"/>
</dbReference>
<evidence type="ECO:0000313" key="1">
    <source>
        <dbReference type="EMBL" id="KAJ3806301.1"/>
    </source>
</evidence>
<name>A0ACC1TPK2_9AGAR</name>
<dbReference type="EMBL" id="MU795445">
    <property type="protein sequence ID" value="KAJ3806301.1"/>
    <property type="molecule type" value="Genomic_DNA"/>
</dbReference>
<evidence type="ECO:0000313" key="2">
    <source>
        <dbReference type="Proteomes" id="UP001163835"/>
    </source>
</evidence>
<organism evidence="1 2">
    <name type="scientific">Lentinula aff. lateritia</name>
    <dbReference type="NCBI Taxonomy" id="2804960"/>
    <lineage>
        <taxon>Eukaryota</taxon>
        <taxon>Fungi</taxon>
        <taxon>Dikarya</taxon>
        <taxon>Basidiomycota</taxon>
        <taxon>Agaricomycotina</taxon>
        <taxon>Agaricomycetes</taxon>
        <taxon>Agaricomycetidae</taxon>
        <taxon>Agaricales</taxon>
        <taxon>Marasmiineae</taxon>
        <taxon>Omphalotaceae</taxon>
        <taxon>Lentinula</taxon>
    </lineage>
</organism>
<keyword evidence="2" id="KW-1185">Reference proteome</keyword>
<comment type="caution">
    <text evidence="1">The sequence shown here is derived from an EMBL/GenBank/DDBJ whole genome shotgun (WGS) entry which is preliminary data.</text>
</comment>
<reference evidence="1" key="1">
    <citation type="submission" date="2022-09" db="EMBL/GenBank/DDBJ databases">
        <title>A Global Phylogenomic Analysis of the Shiitake Genus Lentinula.</title>
        <authorList>
            <consortium name="DOE Joint Genome Institute"/>
            <person name="Sierra-Patev S."/>
            <person name="Min B."/>
            <person name="Naranjo-Ortiz M."/>
            <person name="Looney B."/>
            <person name="Konkel Z."/>
            <person name="Slot J.C."/>
            <person name="Sakamoto Y."/>
            <person name="Steenwyk J.L."/>
            <person name="Rokas A."/>
            <person name="Carro J."/>
            <person name="Camarero S."/>
            <person name="Ferreira P."/>
            <person name="Molpeceres G."/>
            <person name="Ruiz-Duenas F.J."/>
            <person name="Serrano A."/>
            <person name="Henrissat B."/>
            <person name="Drula E."/>
            <person name="Hughes K.W."/>
            <person name="Mata J.L."/>
            <person name="Ishikawa N.K."/>
            <person name="Vargas-Isla R."/>
            <person name="Ushijima S."/>
            <person name="Smith C.A."/>
            <person name="Ahrendt S."/>
            <person name="Andreopoulos W."/>
            <person name="He G."/>
            <person name="Labutti K."/>
            <person name="Lipzen A."/>
            <person name="Ng V."/>
            <person name="Riley R."/>
            <person name="Sandor L."/>
            <person name="Barry K."/>
            <person name="Martinez A.T."/>
            <person name="Xiao Y."/>
            <person name="Gibbons J.G."/>
            <person name="Terashima K."/>
            <person name="Grigoriev I.V."/>
            <person name="Hibbett D.S."/>
        </authorList>
    </citation>
    <scope>NUCLEOTIDE SEQUENCE</scope>
    <source>
        <strain evidence="1">TMI1499</strain>
    </source>
</reference>
<protein>
    <submittedName>
        <fullName evidence="1">Uncharacterized protein</fullName>
    </submittedName>
</protein>
<accession>A0ACC1TPK2</accession>
<proteinExistence type="predicted"/>
<sequence length="1224" mass="139662">MPRQSRSFASSANSSDNESLKENHVNGSNRVKIEKVKLQQTKVKEENARKARARVQEQERGDGLDVDTDADTDEEEDIDNQGSGSPKGRKRARANSDGDSRPSQFQDGTSCAPRSVTLPRDPKDNFIPGSIVRIQLRNFVTYDYVEFRPGPYLNMIIGPNGTGKSSIACAIALGLNFSPKVLGRADEISAYVKNGTPDGHIEIELKTPTGKPNLIIHRKLVAYSRSSTFMLNGKNATGKEVSQRMAELGVQVGNLCSFLPQDKVSEFAMMTPQQLLKETQKAAGDTNLTSWHETLIEAGKESSLIKEKVASEQSQLTQMNARNAAIERDVERYHERRKIEDMIKILEVYIPCASYRELLARYHELKVVQRKMHQKVLRLKAKNEPAHQLLNILKSDLKERERTRETRKKDTQKLFREMQQMYDSNEKMENHADTLQSKLEHLVQAERDRQRQIRELEGKIQRMEAEYNQPLPDEVVMVLEDKNGAIKREKIHARREECDSKLREELEEKAVIMRKIEQAQRNLHQLDSADHQKLQRLAQFNQDTADAVVWLRSNKHRFKQDIIEPAILTLTVPSIRYAPAVESVMSGDRFKTFVAQCREDYDLLNELVNDQGALGRKAWISTWFRDPDTTQLVEPPMTPEELQALHFDGYLSDFVSCPPAMLWFLKNDISLHRIAVTLNNNNVDVNSATQAVARSGGATFIVGSVINNVSRSRYGRKAVSNVTRDVRPAKLLANHGDFDPDIRVFLTVDADAKRRFESEIVQYKVDIAVHDEEIGRLKEEERKIEAEAREHDKRGATIQDRTEAAQRARALKEKLKLNIAREKIMLRQKRAAPSADQEREEIRAELVGVAKKRVKVVKDYLAIAKRVVVEQQETTRIGLEYLQISANRAVLDDLCKRKDEKYNKAMEEFAEIDAEYNDAKKHSKDALNESRDALNNTTDEIREQYNEAMAKRTEYENALQSAESNGTTPPSAEGVDLRTADEYRAELESQEAQLELVSKTQPGVIEQYEKRKRDIEQLEKTLEDRQRNAAKVERSIQLTLDHWKPALEKLIGSIGRKFSAAFDRIGCAGEIRISENEDYDKWAIDILVKFRDEEKLQLLTGQRQSGGERSLTTILYLMSLTEEARAPFSLVDEINQASCPSSGMDQRAERVVHDNMVDVTCKDDSAQYFLITPKLLPDLKYHERMKILCVNNGEWLPEETKVGNLMNLIEGFLSTRRNTTVNGH</sequence>